<name>A0A369JST5_HYPMA</name>
<evidence type="ECO:0000313" key="2">
    <source>
        <dbReference type="EMBL" id="RDB24402.1"/>
    </source>
</evidence>
<dbReference type="InParanoid" id="A0A369JST5"/>
<evidence type="ECO:0000313" key="3">
    <source>
        <dbReference type="Proteomes" id="UP000076154"/>
    </source>
</evidence>
<dbReference type="AlphaFoldDB" id="A0A369JST5"/>
<reference evidence="2" key="1">
    <citation type="submission" date="2018-04" db="EMBL/GenBank/DDBJ databases">
        <title>Whole genome sequencing of Hypsizygus marmoreus.</title>
        <authorList>
            <person name="Choi I.-G."/>
            <person name="Min B."/>
            <person name="Kim J.-G."/>
            <person name="Kim S."/>
            <person name="Oh Y.-L."/>
            <person name="Kong W.-S."/>
            <person name="Park H."/>
            <person name="Jeong J."/>
            <person name="Song E.-S."/>
        </authorList>
    </citation>
    <scope>NUCLEOTIDE SEQUENCE [LARGE SCALE GENOMIC DNA]</scope>
    <source>
        <strain evidence="2">51987-8</strain>
    </source>
</reference>
<feature type="compositionally biased region" description="Polar residues" evidence="1">
    <location>
        <begin position="23"/>
        <end position="46"/>
    </location>
</feature>
<dbReference type="Proteomes" id="UP000076154">
    <property type="component" value="Unassembled WGS sequence"/>
</dbReference>
<feature type="region of interest" description="Disordered" evidence="1">
    <location>
        <begin position="1"/>
        <end position="84"/>
    </location>
</feature>
<evidence type="ECO:0000256" key="1">
    <source>
        <dbReference type="SAM" id="MobiDB-lite"/>
    </source>
</evidence>
<protein>
    <submittedName>
        <fullName evidence="2">Uncharacterized protein</fullName>
    </submittedName>
</protein>
<feature type="compositionally biased region" description="Polar residues" evidence="1">
    <location>
        <begin position="60"/>
        <end position="77"/>
    </location>
</feature>
<proteinExistence type="predicted"/>
<comment type="caution">
    <text evidence="2">The sequence shown here is derived from an EMBL/GenBank/DDBJ whole genome shotgun (WGS) entry which is preliminary data.</text>
</comment>
<keyword evidence="3" id="KW-1185">Reference proteome</keyword>
<sequence>MRIYQLTEEISAHPSPPIRRTAFQRQPTDETPTQRVSPRAHNTQAPIITAESIAIHSTERPSPSRTSGSPQTKSEGSLSPPVTPAPIPIQTQILIFASIPALIFAN</sequence>
<organism evidence="2 3">
    <name type="scientific">Hypsizygus marmoreus</name>
    <name type="common">White beech mushroom</name>
    <name type="synonym">Agaricus marmoreus</name>
    <dbReference type="NCBI Taxonomy" id="39966"/>
    <lineage>
        <taxon>Eukaryota</taxon>
        <taxon>Fungi</taxon>
        <taxon>Dikarya</taxon>
        <taxon>Basidiomycota</taxon>
        <taxon>Agaricomycotina</taxon>
        <taxon>Agaricomycetes</taxon>
        <taxon>Agaricomycetidae</taxon>
        <taxon>Agaricales</taxon>
        <taxon>Tricholomatineae</taxon>
        <taxon>Lyophyllaceae</taxon>
        <taxon>Hypsizygus</taxon>
    </lineage>
</organism>
<accession>A0A369JST5</accession>
<gene>
    <name evidence="2" type="ORF">Hypma_008376</name>
</gene>
<dbReference type="EMBL" id="LUEZ02000044">
    <property type="protein sequence ID" value="RDB24402.1"/>
    <property type="molecule type" value="Genomic_DNA"/>
</dbReference>